<evidence type="ECO:0000313" key="3">
    <source>
        <dbReference type="Proteomes" id="UP000516148"/>
    </source>
</evidence>
<feature type="transmembrane region" description="Helical" evidence="1">
    <location>
        <begin position="47"/>
        <end position="67"/>
    </location>
</feature>
<keyword evidence="3" id="KW-1185">Reference proteome</keyword>
<accession>A0A7H0LIG5</accession>
<reference evidence="2 3" key="1">
    <citation type="submission" date="2020-09" db="EMBL/GenBank/DDBJ databases">
        <title>Sphingomonas sp., a new species isolated from pork steak.</title>
        <authorList>
            <person name="Heidler von Heilborn D."/>
        </authorList>
    </citation>
    <scope>NUCLEOTIDE SEQUENCE [LARGE SCALE GENOMIC DNA]</scope>
    <source>
        <strain evidence="3">S8-3T</strain>
    </source>
</reference>
<feature type="transmembrane region" description="Helical" evidence="1">
    <location>
        <begin position="109"/>
        <end position="127"/>
    </location>
</feature>
<organism evidence="2 3">
    <name type="scientific">Sphingomonas alpina</name>
    <dbReference type="NCBI Taxonomy" id="653931"/>
    <lineage>
        <taxon>Bacteria</taxon>
        <taxon>Pseudomonadati</taxon>
        <taxon>Pseudomonadota</taxon>
        <taxon>Alphaproteobacteria</taxon>
        <taxon>Sphingomonadales</taxon>
        <taxon>Sphingomonadaceae</taxon>
        <taxon>Sphingomonas</taxon>
    </lineage>
</organism>
<dbReference type="AlphaFoldDB" id="A0A7H0LIG5"/>
<evidence type="ECO:0000256" key="1">
    <source>
        <dbReference type="SAM" id="Phobius"/>
    </source>
</evidence>
<keyword evidence="1" id="KW-0472">Membrane</keyword>
<feature type="transmembrane region" description="Helical" evidence="1">
    <location>
        <begin position="74"/>
        <end position="103"/>
    </location>
</feature>
<keyword evidence="1" id="KW-0812">Transmembrane</keyword>
<protein>
    <recommendedName>
        <fullName evidence="4">DUF4345 domain-containing protein</fullName>
    </recommendedName>
</protein>
<dbReference type="KEGG" id="spap:H3Z74_22980"/>
<keyword evidence="1" id="KW-1133">Transmembrane helix</keyword>
<dbReference type="EMBL" id="CP061038">
    <property type="protein sequence ID" value="QNQ09468.1"/>
    <property type="molecule type" value="Genomic_DNA"/>
</dbReference>
<dbReference type="RefSeq" id="WP_187761780.1">
    <property type="nucleotide sequence ID" value="NZ_CP061038.1"/>
</dbReference>
<name>A0A7H0LIG5_9SPHN</name>
<dbReference type="Proteomes" id="UP000516148">
    <property type="component" value="Chromosome"/>
</dbReference>
<proteinExistence type="predicted"/>
<evidence type="ECO:0000313" key="2">
    <source>
        <dbReference type="EMBL" id="QNQ09468.1"/>
    </source>
</evidence>
<gene>
    <name evidence="2" type="ORF">H3Z74_22980</name>
</gene>
<sequence length="137" mass="14806">MTRTCIIVATILGLAMAANGIFMLASPLDWYFAVPGVTSTGAFNQHFIRDIGMIFVMTGAAYVVGAVRAELRLLLWAVATIWFSGHALFHLWEIAVGICALSAFPRDFAAVTLPALIGIGLTAWSYGDRRRRMLAGA</sequence>
<evidence type="ECO:0008006" key="4">
    <source>
        <dbReference type="Google" id="ProtNLM"/>
    </source>
</evidence>